<reference evidence="2" key="1">
    <citation type="submission" date="2020-04" db="EMBL/GenBank/DDBJ databases">
        <authorList>
            <person name="Alioto T."/>
            <person name="Alioto T."/>
            <person name="Gomez Garrido J."/>
        </authorList>
    </citation>
    <scope>NUCLEOTIDE SEQUENCE</scope>
    <source>
        <strain evidence="2">A484AB</strain>
    </source>
</reference>
<comment type="caution">
    <text evidence="2">The sequence shown here is derived from an EMBL/GenBank/DDBJ whole genome shotgun (WGS) entry which is preliminary data.</text>
</comment>
<feature type="compositionally biased region" description="Polar residues" evidence="1">
    <location>
        <begin position="92"/>
        <end position="102"/>
    </location>
</feature>
<evidence type="ECO:0000256" key="1">
    <source>
        <dbReference type="SAM" id="MobiDB-lite"/>
    </source>
</evidence>
<evidence type="ECO:0000313" key="2">
    <source>
        <dbReference type="EMBL" id="CAB4044506.1"/>
    </source>
</evidence>
<keyword evidence="3" id="KW-1185">Reference proteome</keyword>
<name>A0A6S7KF99_PARCT</name>
<dbReference type="Proteomes" id="UP001152795">
    <property type="component" value="Unassembled WGS sequence"/>
</dbReference>
<gene>
    <name evidence="2" type="ORF">PACLA_8A088154</name>
</gene>
<feature type="non-terminal residue" evidence="2">
    <location>
        <position position="1"/>
    </location>
</feature>
<dbReference type="EMBL" id="CACRXK020035193">
    <property type="protein sequence ID" value="CAB4044506.1"/>
    <property type="molecule type" value="Genomic_DNA"/>
</dbReference>
<organism evidence="2 3">
    <name type="scientific">Paramuricea clavata</name>
    <name type="common">Red gorgonian</name>
    <name type="synonym">Violescent sea-whip</name>
    <dbReference type="NCBI Taxonomy" id="317549"/>
    <lineage>
        <taxon>Eukaryota</taxon>
        <taxon>Metazoa</taxon>
        <taxon>Cnidaria</taxon>
        <taxon>Anthozoa</taxon>
        <taxon>Octocorallia</taxon>
        <taxon>Malacalcyonacea</taxon>
        <taxon>Plexauridae</taxon>
        <taxon>Paramuricea</taxon>
    </lineage>
</organism>
<feature type="region of interest" description="Disordered" evidence="1">
    <location>
        <begin position="1"/>
        <end position="118"/>
    </location>
</feature>
<accession>A0A6S7KF99</accession>
<evidence type="ECO:0000313" key="3">
    <source>
        <dbReference type="Proteomes" id="UP001152795"/>
    </source>
</evidence>
<proteinExistence type="predicted"/>
<sequence>MVKFLTCSPENDPSDGPEASKDAASPTCDSVASHLMTDPLEGEPGTEDDVVDKESRASSITTEEDSPLEHGTSTETIDQEESVETNHADIASSESSVTQEEYVSTKGVRFTPPEAHKE</sequence>
<protein>
    <submittedName>
        <fullName evidence="2">Uncharacterized protein</fullName>
    </submittedName>
</protein>
<dbReference type="AlphaFoldDB" id="A0A6S7KF99"/>
<feature type="compositionally biased region" description="Acidic residues" evidence="1">
    <location>
        <begin position="40"/>
        <end position="51"/>
    </location>
</feature>